<keyword evidence="9" id="KW-1185">Reference proteome</keyword>
<dbReference type="Gene3D" id="1.10.3720.10">
    <property type="entry name" value="MetI-like"/>
    <property type="match status" value="1"/>
</dbReference>
<keyword evidence="3 6" id="KW-0812">Transmembrane</keyword>
<feature type="transmembrane region" description="Helical" evidence="6">
    <location>
        <begin position="7"/>
        <end position="24"/>
    </location>
</feature>
<dbReference type="RefSeq" id="WP_094016154.1">
    <property type="nucleotide sequence ID" value="NZ_NMQW01000024.1"/>
</dbReference>
<keyword evidence="2 6" id="KW-0813">Transport</keyword>
<proteinExistence type="inferred from homology"/>
<protein>
    <submittedName>
        <fullName evidence="8">ABC transporter permease</fullName>
    </submittedName>
</protein>
<dbReference type="GO" id="GO:0055085">
    <property type="term" value="P:transmembrane transport"/>
    <property type="evidence" value="ECO:0007669"/>
    <property type="project" value="InterPro"/>
</dbReference>
<dbReference type="CDD" id="cd06261">
    <property type="entry name" value="TM_PBP2"/>
    <property type="match status" value="1"/>
</dbReference>
<feature type="transmembrane region" description="Helical" evidence="6">
    <location>
        <begin position="245"/>
        <end position="271"/>
    </location>
</feature>
<feature type="transmembrane region" description="Helical" evidence="6">
    <location>
        <begin position="100"/>
        <end position="122"/>
    </location>
</feature>
<feature type="transmembrane region" description="Helical" evidence="6">
    <location>
        <begin position="291"/>
        <end position="310"/>
    </location>
</feature>
<dbReference type="SUPFAM" id="SSF161098">
    <property type="entry name" value="MetI-like"/>
    <property type="match status" value="1"/>
</dbReference>
<evidence type="ECO:0000313" key="8">
    <source>
        <dbReference type="EMBL" id="OXM85000.1"/>
    </source>
</evidence>
<dbReference type="Pfam" id="PF00528">
    <property type="entry name" value="BPD_transp_1"/>
    <property type="match status" value="1"/>
</dbReference>
<evidence type="ECO:0000256" key="4">
    <source>
        <dbReference type="ARBA" id="ARBA00022989"/>
    </source>
</evidence>
<dbReference type="AlphaFoldDB" id="A0A229UNN6"/>
<dbReference type="PROSITE" id="PS50928">
    <property type="entry name" value="ABC_TM1"/>
    <property type="match status" value="1"/>
</dbReference>
<evidence type="ECO:0000256" key="1">
    <source>
        <dbReference type="ARBA" id="ARBA00004141"/>
    </source>
</evidence>
<feature type="transmembrane region" description="Helical" evidence="6">
    <location>
        <begin position="134"/>
        <end position="167"/>
    </location>
</feature>
<dbReference type="InterPro" id="IPR035906">
    <property type="entry name" value="MetI-like_sf"/>
</dbReference>
<comment type="subcellular location">
    <subcellularLocation>
        <location evidence="6">Cell membrane</location>
        <topology evidence="6">Multi-pass membrane protein</topology>
    </subcellularLocation>
    <subcellularLocation>
        <location evidence="1">Membrane</location>
        <topology evidence="1">Multi-pass membrane protein</topology>
    </subcellularLocation>
</comment>
<evidence type="ECO:0000256" key="2">
    <source>
        <dbReference type="ARBA" id="ARBA00022448"/>
    </source>
</evidence>
<dbReference type="OrthoDB" id="24153at2"/>
<gene>
    <name evidence="8" type="ORF">CF651_17430</name>
</gene>
<dbReference type="PANTHER" id="PTHR43376:SF1">
    <property type="entry name" value="OLIGOPEPTIDE TRANSPORT SYSTEM PERMEASE PROTEIN"/>
    <property type="match status" value="1"/>
</dbReference>
<keyword evidence="5 6" id="KW-0472">Membrane</keyword>
<keyword evidence="4 6" id="KW-1133">Transmembrane helix</keyword>
<sequence length="345" mass="37702">MSGNKRALTYGNVLLFVLVLNFFLPRLLPGGPIDYILGGENGAVLMSEAQKTALLGYYQLDKPMGQQFLHYVKGLVTLDFGPSITYKSPALEVIKGRLPWTLLIVGSSAVLSILIGLGAGLMSAWRHAGRADRALLLSMVGLSAIPEFLIGMLLLIGFSVQWSWFPLGGASTPFLPSHLWWDRVGDVLRHATLPILTLTAAQVASLYLFMRNEAVRVLQEPFVEFAWAKGLNRRTILLRHAARNALLPIVTMITLRIGGLMAGSVLAETVFSYPGIGRLLQEAILSRDYPLLHALFLVMTVFVLLLNMMADAIYPRLDPRVGRGNGDGPAMLRRAEGVEGRGGLL</sequence>
<accession>A0A229UNN6</accession>
<evidence type="ECO:0000259" key="7">
    <source>
        <dbReference type="PROSITE" id="PS50928"/>
    </source>
</evidence>
<evidence type="ECO:0000256" key="5">
    <source>
        <dbReference type="ARBA" id="ARBA00023136"/>
    </source>
</evidence>
<comment type="similarity">
    <text evidence="6">Belongs to the binding-protein-dependent transport system permease family.</text>
</comment>
<comment type="caution">
    <text evidence="8">The sequence shown here is derived from an EMBL/GenBank/DDBJ whole genome shotgun (WGS) entry which is preliminary data.</text>
</comment>
<evidence type="ECO:0000256" key="3">
    <source>
        <dbReference type="ARBA" id="ARBA00022692"/>
    </source>
</evidence>
<dbReference type="PANTHER" id="PTHR43376">
    <property type="entry name" value="OLIGOPEPTIDE TRANSPORT SYSTEM PERMEASE PROTEIN"/>
    <property type="match status" value="1"/>
</dbReference>
<evidence type="ECO:0000256" key="6">
    <source>
        <dbReference type="RuleBase" id="RU363032"/>
    </source>
</evidence>
<reference evidence="8 9" key="1">
    <citation type="submission" date="2017-07" db="EMBL/GenBank/DDBJ databases">
        <title>Genome sequencing and assembly of Paenibacillus rigui.</title>
        <authorList>
            <person name="Mayilraj S."/>
        </authorList>
    </citation>
    <scope>NUCLEOTIDE SEQUENCE [LARGE SCALE GENOMIC DNA]</scope>
    <source>
        <strain evidence="8 9">JCM 16352</strain>
    </source>
</reference>
<name>A0A229UNN6_9BACL</name>
<organism evidence="8 9">
    <name type="scientific">Paenibacillus rigui</name>
    <dbReference type="NCBI Taxonomy" id="554312"/>
    <lineage>
        <taxon>Bacteria</taxon>
        <taxon>Bacillati</taxon>
        <taxon>Bacillota</taxon>
        <taxon>Bacilli</taxon>
        <taxon>Bacillales</taxon>
        <taxon>Paenibacillaceae</taxon>
        <taxon>Paenibacillus</taxon>
    </lineage>
</organism>
<dbReference type="Proteomes" id="UP000215509">
    <property type="component" value="Unassembled WGS sequence"/>
</dbReference>
<dbReference type="EMBL" id="NMQW01000024">
    <property type="protein sequence ID" value="OXM85000.1"/>
    <property type="molecule type" value="Genomic_DNA"/>
</dbReference>
<feature type="transmembrane region" description="Helical" evidence="6">
    <location>
        <begin position="187"/>
        <end position="209"/>
    </location>
</feature>
<evidence type="ECO:0000313" key="9">
    <source>
        <dbReference type="Proteomes" id="UP000215509"/>
    </source>
</evidence>
<dbReference type="GO" id="GO:0005886">
    <property type="term" value="C:plasma membrane"/>
    <property type="evidence" value="ECO:0007669"/>
    <property type="project" value="UniProtKB-SubCell"/>
</dbReference>
<feature type="domain" description="ABC transmembrane type-1" evidence="7">
    <location>
        <begin position="98"/>
        <end position="310"/>
    </location>
</feature>
<dbReference type="InterPro" id="IPR000515">
    <property type="entry name" value="MetI-like"/>
</dbReference>